<evidence type="ECO:0000256" key="2">
    <source>
        <dbReference type="ARBA" id="ARBA00022614"/>
    </source>
</evidence>
<proteinExistence type="predicted"/>
<feature type="signal peptide" evidence="8">
    <location>
        <begin position="1"/>
        <end position="19"/>
    </location>
</feature>
<evidence type="ECO:0000256" key="4">
    <source>
        <dbReference type="ARBA" id="ARBA00022737"/>
    </source>
</evidence>
<accession>A0ABD1N5J0</accession>
<dbReference type="InterPro" id="IPR000719">
    <property type="entry name" value="Prot_kinase_dom"/>
</dbReference>
<dbReference type="Pfam" id="PF07714">
    <property type="entry name" value="PK_Tyr_Ser-Thr"/>
    <property type="match status" value="1"/>
</dbReference>
<dbReference type="FunFam" id="3.30.200.20:FF:000466">
    <property type="entry name" value="Putative LRR receptor-like serine/threonine-protein kinase"/>
    <property type="match status" value="1"/>
</dbReference>
<dbReference type="InterPro" id="IPR032675">
    <property type="entry name" value="LRR_dom_sf"/>
</dbReference>
<dbReference type="AlphaFoldDB" id="A0ABD1N5J0"/>
<dbReference type="Pfam" id="PF13855">
    <property type="entry name" value="LRR_8"/>
    <property type="match status" value="2"/>
</dbReference>
<evidence type="ECO:0000256" key="3">
    <source>
        <dbReference type="ARBA" id="ARBA00022692"/>
    </source>
</evidence>
<evidence type="ECO:0000256" key="5">
    <source>
        <dbReference type="ARBA" id="ARBA00022989"/>
    </source>
</evidence>
<dbReference type="PANTHER" id="PTHR48007:SF84">
    <property type="entry name" value="(WILD MALAYSIAN BANANA) HYPOTHETICAL PROTEIN"/>
    <property type="match status" value="1"/>
</dbReference>
<gene>
    <name evidence="10" type="ORF">Fmac_004568</name>
</gene>
<feature type="domain" description="Protein kinase" evidence="9">
    <location>
        <begin position="333"/>
        <end position="612"/>
    </location>
</feature>
<evidence type="ECO:0000256" key="1">
    <source>
        <dbReference type="ARBA" id="ARBA00004370"/>
    </source>
</evidence>
<name>A0ABD1N5J0_9FABA</name>
<dbReference type="PROSITE" id="PS50011">
    <property type="entry name" value="PROTEIN_KINASE_DOM"/>
    <property type="match status" value="1"/>
</dbReference>
<dbReference type="Proteomes" id="UP001603857">
    <property type="component" value="Unassembled WGS sequence"/>
</dbReference>
<organism evidence="10 11">
    <name type="scientific">Flemingia macrophylla</name>
    <dbReference type="NCBI Taxonomy" id="520843"/>
    <lineage>
        <taxon>Eukaryota</taxon>
        <taxon>Viridiplantae</taxon>
        <taxon>Streptophyta</taxon>
        <taxon>Embryophyta</taxon>
        <taxon>Tracheophyta</taxon>
        <taxon>Spermatophyta</taxon>
        <taxon>Magnoliopsida</taxon>
        <taxon>eudicotyledons</taxon>
        <taxon>Gunneridae</taxon>
        <taxon>Pentapetalae</taxon>
        <taxon>rosids</taxon>
        <taxon>fabids</taxon>
        <taxon>Fabales</taxon>
        <taxon>Fabaceae</taxon>
        <taxon>Papilionoideae</taxon>
        <taxon>50 kb inversion clade</taxon>
        <taxon>NPAAA clade</taxon>
        <taxon>indigoferoid/millettioid clade</taxon>
        <taxon>Phaseoleae</taxon>
        <taxon>Flemingia</taxon>
    </lineage>
</organism>
<evidence type="ECO:0000313" key="11">
    <source>
        <dbReference type="Proteomes" id="UP001603857"/>
    </source>
</evidence>
<feature type="chain" id="PRO_5044859425" description="Protein kinase domain-containing protein" evidence="8">
    <location>
        <begin position="20"/>
        <end position="612"/>
    </location>
</feature>
<dbReference type="EMBL" id="JBGMDY010000002">
    <property type="protein sequence ID" value="KAL2343283.1"/>
    <property type="molecule type" value="Genomic_DNA"/>
</dbReference>
<evidence type="ECO:0000259" key="9">
    <source>
        <dbReference type="PROSITE" id="PS50011"/>
    </source>
</evidence>
<dbReference type="InterPro" id="IPR001611">
    <property type="entry name" value="Leu-rich_rpt"/>
</dbReference>
<evidence type="ECO:0000256" key="7">
    <source>
        <dbReference type="SAM" id="Phobius"/>
    </source>
</evidence>
<keyword evidence="6 7" id="KW-0472">Membrane</keyword>
<protein>
    <recommendedName>
        <fullName evidence="9">Protein kinase domain-containing protein</fullName>
    </recommendedName>
</protein>
<comment type="subcellular location">
    <subcellularLocation>
        <location evidence="1">Membrane</location>
    </subcellularLocation>
</comment>
<dbReference type="SUPFAM" id="SSF52058">
    <property type="entry name" value="L domain-like"/>
    <property type="match status" value="1"/>
</dbReference>
<keyword evidence="4" id="KW-0677">Repeat</keyword>
<sequence length="612" mass="67476">MKPFCGFLILLSLFSLAESSCNNSEEHELVSKAFKSVSGFNSSSWFPTKCSKAYVTRIALPSQNLSGTISWNYLKNMSRLQVLDLSENSLQGRVPSWFWSISTLLEINLSRNRFGGSIVIKTSSSSIETLNLSHNRLTNSIQLSAMRNLKILDVSSNALTGDFPADFPPLNNLKFLNISFNNFTASRRVNELDDGFKFNESSFIEAGNGFTYEKEKGAKRTEKKGRSKTAIVAAWCASAAVVVILMALSVWAVCIAMEKRKRRAKRRKWAIGMRVPQGMKKAVEKSGPFAFETESGSTWVAELKEASSAAVVMFEKPLMNLSFQDLIAATSHFGKDSLLAEGRCGPVYRAVLPGDLHVAIKVLEHARDVDPVDSVATFVDLSRLKHPNLLPLSGYCIAGKEKLVLYEYMANGDLGRWLHELPTGDTNVEDWTSDTWEIQNGVVDDRSPEKMRWLTRHRIAVGIARGLAYLHHARSKPVVHGHLVTSNILLADDFEPRIADFGLRPHPGAEGGTEDDVYCFGAALVELVTGKEGTAEAVAAARKAVREGHGERVVDERLQLGGEDSAVVSEMVETLRVAFLCTAESASKRPTMQQVLGLLKDIRPLPQQLVPS</sequence>
<comment type="caution">
    <text evidence="10">The sequence shown here is derived from an EMBL/GenBank/DDBJ whole genome shotgun (WGS) entry which is preliminary data.</text>
</comment>
<dbReference type="SUPFAM" id="SSF56112">
    <property type="entry name" value="Protein kinase-like (PK-like)"/>
    <property type="match status" value="1"/>
</dbReference>
<evidence type="ECO:0000313" key="10">
    <source>
        <dbReference type="EMBL" id="KAL2343283.1"/>
    </source>
</evidence>
<dbReference type="PANTHER" id="PTHR48007">
    <property type="entry name" value="LEUCINE-RICH REPEAT RECEPTOR-LIKE PROTEIN KINASE PXC1"/>
    <property type="match status" value="1"/>
</dbReference>
<feature type="transmembrane region" description="Helical" evidence="7">
    <location>
        <begin position="232"/>
        <end position="257"/>
    </location>
</feature>
<dbReference type="InterPro" id="IPR001245">
    <property type="entry name" value="Ser-Thr/Tyr_kinase_cat_dom"/>
</dbReference>
<keyword evidence="5 7" id="KW-1133">Transmembrane helix</keyword>
<dbReference type="Gene3D" id="3.80.10.10">
    <property type="entry name" value="Ribonuclease Inhibitor"/>
    <property type="match status" value="2"/>
</dbReference>
<keyword evidence="11" id="KW-1185">Reference proteome</keyword>
<keyword evidence="8" id="KW-0732">Signal</keyword>
<keyword evidence="2" id="KW-0433">Leucine-rich repeat</keyword>
<evidence type="ECO:0000256" key="8">
    <source>
        <dbReference type="SAM" id="SignalP"/>
    </source>
</evidence>
<dbReference type="Gene3D" id="1.10.510.10">
    <property type="entry name" value="Transferase(Phosphotransferase) domain 1"/>
    <property type="match status" value="2"/>
</dbReference>
<dbReference type="InterPro" id="IPR046959">
    <property type="entry name" value="PRK1-6/SRF4-like"/>
</dbReference>
<dbReference type="InterPro" id="IPR011009">
    <property type="entry name" value="Kinase-like_dom_sf"/>
</dbReference>
<evidence type="ECO:0000256" key="6">
    <source>
        <dbReference type="ARBA" id="ARBA00023136"/>
    </source>
</evidence>
<reference evidence="10 11" key="1">
    <citation type="submission" date="2024-08" db="EMBL/GenBank/DDBJ databases">
        <title>Insights into the chromosomal genome structure of Flemingia macrophylla.</title>
        <authorList>
            <person name="Ding Y."/>
            <person name="Zhao Y."/>
            <person name="Bi W."/>
            <person name="Wu M."/>
            <person name="Zhao G."/>
            <person name="Gong Y."/>
            <person name="Li W."/>
            <person name="Zhang P."/>
        </authorList>
    </citation>
    <scope>NUCLEOTIDE SEQUENCE [LARGE SCALE GENOMIC DNA]</scope>
    <source>
        <strain evidence="10">DYQJB</strain>
        <tissue evidence="10">Leaf</tissue>
    </source>
</reference>
<dbReference type="GO" id="GO:0016020">
    <property type="term" value="C:membrane"/>
    <property type="evidence" value="ECO:0007669"/>
    <property type="project" value="UniProtKB-SubCell"/>
</dbReference>
<dbReference type="PROSITE" id="PS51450">
    <property type="entry name" value="LRR"/>
    <property type="match status" value="1"/>
</dbReference>
<keyword evidence="3 7" id="KW-0812">Transmembrane</keyword>
<dbReference type="Gene3D" id="3.30.200.20">
    <property type="entry name" value="Phosphorylase Kinase, domain 1"/>
    <property type="match status" value="1"/>
</dbReference>